<dbReference type="InterPro" id="IPR005881">
    <property type="entry name" value="Ser_O-AcTrfase"/>
</dbReference>
<dbReference type="NCBIfam" id="NF041874">
    <property type="entry name" value="EPS_EpsC"/>
    <property type="match status" value="1"/>
</dbReference>
<evidence type="ECO:0000256" key="2">
    <source>
        <dbReference type="ARBA" id="ARBA00004876"/>
    </source>
</evidence>
<dbReference type="PANTHER" id="PTHR42811">
    <property type="entry name" value="SERINE ACETYLTRANSFERASE"/>
    <property type="match status" value="1"/>
</dbReference>
<keyword evidence="11" id="KW-0012">Acyltransferase</keyword>
<organism evidence="13">
    <name type="scientific">Acaryochloris sp. HICR111A</name>
    <dbReference type="NCBI Taxonomy" id="576912"/>
    <lineage>
        <taxon>Bacteria</taxon>
        <taxon>Bacillati</taxon>
        <taxon>Cyanobacteriota</taxon>
        <taxon>Cyanophyceae</taxon>
        <taxon>Acaryochloridales</taxon>
        <taxon>Acaryochloridaceae</taxon>
        <taxon>Acaryochloris</taxon>
    </lineage>
</organism>
<evidence type="ECO:0000256" key="6">
    <source>
        <dbReference type="ARBA" id="ARBA00022490"/>
    </source>
</evidence>
<comment type="pathway">
    <text evidence="2">Amino-acid biosynthesis; L-cysteine biosynthesis; L-cysteine from L-serine: step 1/2.</text>
</comment>
<evidence type="ECO:0000256" key="3">
    <source>
        <dbReference type="ARBA" id="ARBA00007274"/>
    </source>
</evidence>
<accession>I6T915</accession>
<proteinExistence type="inferred from homology"/>
<keyword evidence="6" id="KW-0963">Cytoplasm</keyword>
<dbReference type="InterPro" id="IPR045304">
    <property type="entry name" value="LbH_SAT"/>
</dbReference>
<keyword evidence="10" id="KW-0198">Cysteine biosynthesis</keyword>
<comment type="subcellular location">
    <subcellularLocation>
        <location evidence="1">Cytoplasm</location>
    </subcellularLocation>
</comment>
<keyword evidence="8 13" id="KW-0808">Transferase</keyword>
<dbReference type="InterPro" id="IPR011004">
    <property type="entry name" value="Trimer_LpxA-like_sf"/>
</dbReference>
<dbReference type="FunFam" id="2.160.10.10:FF:000007">
    <property type="entry name" value="Serine acetyltransferase"/>
    <property type="match status" value="1"/>
</dbReference>
<dbReference type="CDD" id="cd03354">
    <property type="entry name" value="LbH_SAT"/>
    <property type="match status" value="1"/>
</dbReference>
<comment type="catalytic activity">
    <reaction evidence="12">
        <text>L-serine + acetyl-CoA = O-acetyl-L-serine + CoA</text>
        <dbReference type="Rhea" id="RHEA:24560"/>
        <dbReference type="ChEBI" id="CHEBI:33384"/>
        <dbReference type="ChEBI" id="CHEBI:57287"/>
        <dbReference type="ChEBI" id="CHEBI:57288"/>
        <dbReference type="ChEBI" id="CHEBI:58340"/>
        <dbReference type="EC" id="2.3.1.30"/>
    </reaction>
</comment>
<dbReference type="NCBIfam" id="TIGR01172">
    <property type="entry name" value="cysE"/>
    <property type="match status" value="1"/>
</dbReference>
<evidence type="ECO:0000256" key="5">
    <source>
        <dbReference type="ARBA" id="ARBA00018522"/>
    </source>
</evidence>
<evidence type="ECO:0000256" key="1">
    <source>
        <dbReference type="ARBA" id="ARBA00004496"/>
    </source>
</evidence>
<comment type="similarity">
    <text evidence="3">Belongs to the transferase hexapeptide repeat family.</text>
</comment>
<evidence type="ECO:0000256" key="12">
    <source>
        <dbReference type="ARBA" id="ARBA00049486"/>
    </source>
</evidence>
<dbReference type="InterPro" id="IPR018357">
    <property type="entry name" value="Hexapep_transf_CS"/>
</dbReference>
<dbReference type="GO" id="GO:0031470">
    <property type="term" value="C:carboxysome"/>
    <property type="evidence" value="ECO:0007669"/>
    <property type="project" value="UniProtKB-ARBA"/>
</dbReference>
<dbReference type="FunFam" id="1.10.3130.10:FF:000003">
    <property type="entry name" value="Serine acetyltransferase"/>
    <property type="match status" value="1"/>
</dbReference>
<dbReference type="Gene3D" id="1.10.3130.10">
    <property type="entry name" value="serine acetyltransferase, domain 1"/>
    <property type="match status" value="1"/>
</dbReference>
<dbReference type="AlphaFoldDB" id="I6T915"/>
<evidence type="ECO:0000313" key="13">
    <source>
        <dbReference type="EMBL" id="AFM92576.1"/>
    </source>
</evidence>
<evidence type="ECO:0000256" key="4">
    <source>
        <dbReference type="ARBA" id="ARBA00013266"/>
    </source>
</evidence>
<name>I6T915_9CYAN</name>
<dbReference type="EMBL" id="JN585763">
    <property type="protein sequence ID" value="AFM92576.1"/>
    <property type="molecule type" value="Genomic_DNA"/>
</dbReference>
<dbReference type="GO" id="GO:0043886">
    <property type="term" value="F:structural constituent of carboxysome shell"/>
    <property type="evidence" value="ECO:0007669"/>
    <property type="project" value="UniProtKB-ARBA"/>
</dbReference>
<dbReference type="Pfam" id="PF00132">
    <property type="entry name" value="Hexapep"/>
    <property type="match status" value="1"/>
</dbReference>
<dbReference type="GO" id="GO:0005737">
    <property type="term" value="C:cytoplasm"/>
    <property type="evidence" value="ECO:0007669"/>
    <property type="project" value="UniProtKB-SubCell"/>
</dbReference>
<dbReference type="InterPro" id="IPR001451">
    <property type="entry name" value="Hexapep"/>
</dbReference>
<dbReference type="InterPro" id="IPR042122">
    <property type="entry name" value="Ser_AcTrfase_N_sf"/>
</dbReference>
<evidence type="ECO:0000256" key="7">
    <source>
        <dbReference type="ARBA" id="ARBA00022605"/>
    </source>
</evidence>
<dbReference type="SUPFAM" id="SSF51161">
    <property type="entry name" value="Trimeric LpxA-like enzymes"/>
    <property type="match status" value="1"/>
</dbReference>
<dbReference type="EC" id="2.3.1.30" evidence="4"/>
<evidence type="ECO:0000256" key="8">
    <source>
        <dbReference type="ARBA" id="ARBA00022679"/>
    </source>
</evidence>
<dbReference type="InterPro" id="IPR053376">
    <property type="entry name" value="Serine_acetyltransferase"/>
</dbReference>
<dbReference type="GO" id="GO:0006535">
    <property type="term" value="P:cysteine biosynthetic process from serine"/>
    <property type="evidence" value="ECO:0007669"/>
    <property type="project" value="InterPro"/>
</dbReference>
<sequence length="241" mass="26091">MSSSLSRFSLQSLLPGALHQQFPLFADFAIIFERDPAARSWLEVLCCYPGLHAIAAHRLAHGLHRRGVLFIPRFISHLARFFTGIDIHPGAQLGRGVFIDHGMGVVIGETTTIGDYTLIYQGVTLGGTGKETGKRHPTIGRRVVVGAGAKVLGNIRIGNHARIGANSVVLRDVPTDCTAVGIPSRNVCKCNTTVAPLEHGQLPDAEAATLRLLFNRIEALEAQLQYLTHSSVPPLEDQSHE</sequence>
<keyword evidence="9" id="KW-0677">Repeat</keyword>
<dbReference type="Gene3D" id="2.160.10.10">
    <property type="entry name" value="Hexapeptide repeat proteins"/>
    <property type="match status" value="1"/>
</dbReference>
<evidence type="ECO:0000256" key="11">
    <source>
        <dbReference type="ARBA" id="ARBA00023315"/>
    </source>
</evidence>
<keyword evidence="7" id="KW-0028">Amino-acid biosynthesis</keyword>
<dbReference type="GO" id="GO:0009001">
    <property type="term" value="F:serine O-acetyltransferase activity"/>
    <property type="evidence" value="ECO:0007669"/>
    <property type="project" value="UniProtKB-EC"/>
</dbReference>
<reference evidence="13" key="1">
    <citation type="journal article" date="2012" name="ISME J.">
        <title>Dinitrogen fixation in a unicellular chlorophyll d-containing cyanobacterium.</title>
        <authorList>
            <person name="Pfreundt U."/>
            <person name="Stal L.J."/>
            <person name="Voss B."/>
            <person name="Hess W.R."/>
        </authorList>
    </citation>
    <scope>NUCLEOTIDE SEQUENCE</scope>
    <source>
        <strain evidence="13">HICR111A</strain>
    </source>
</reference>
<gene>
    <name evidence="13" type="primary">cysE</name>
</gene>
<dbReference type="PROSITE" id="PS00101">
    <property type="entry name" value="HEXAPEP_TRANSFERASES"/>
    <property type="match status" value="1"/>
</dbReference>
<protein>
    <recommendedName>
        <fullName evidence="5">Serine acetyltransferase</fullName>
        <ecNumber evidence="4">2.3.1.30</ecNumber>
    </recommendedName>
</protein>
<evidence type="ECO:0000256" key="9">
    <source>
        <dbReference type="ARBA" id="ARBA00022737"/>
    </source>
</evidence>
<evidence type="ECO:0000256" key="10">
    <source>
        <dbReference type="ARBA" id="ARBA00023192"/>
    </source>
</evidence>